<dbReference type="InterPro" id="IPR029787">
    <property type="entry name" value="Nucleotide_cyclase"/>
</dbReference>
<dbReference type="PANTHER" id="PTHR44757">
    <property type="entry name" value="DIGUANYLATE CYCLASE DGCP"/>
    <property type="match status" value="1"/>
</dbReference>
<dbReference type="InterPro" id="IPR035919">
    <property type="entry name" value="EAL_sf"/>
</dbReference>
<dbReference type="SMART" id="SM00267">
    <property type="entry name" value="GGDEF"/>
    <property type="match status" value="1"/>
</dbReference>
<dbReference type="InterPro" id="IPR000014">
    <property type="entry name" value="PAS"/>
</dbReference>
<gene>
    <name evidence="8" type="ORF">D3878_21300</name>
</gene>
<dbReference type="Pfam" id="PF16448">
    <property type="entry name" value="LapD_MoxY_N"/>
    <property type="match status" value="1"/>
</dbReference>
<dbReference type="InterPro" id="IPR013656">
    <property type="entry name" value="PAS_4"/>
</dbReference>
<feature type="domain" description="HAMP" evidence="6">
    <location>
        <begin position="185"/>
        <end position="237"/>
    </location>
</feature>
<dbReference type="OrthoDB" id="9813903at2"/>
<dbReference type="GO" id="GO:0006355">
    <property type="term" value="P:regulation of DNA-templated transcription"/>
    <property type="evidence" value="ECO:0007669"/>
    <property type="project" value="InterPro"/>
</dbReference>
<dbReference type="PROSITE" id="PS50885">
    <property type="entry name" value="HAMP"/>
    <property type="match status" value="1"/>
</dbReference>
<dbReference type="InterPro" id="IPR013767">
    <property type="entry name" value="PAS_fold"/>
</dbReference>
<feature type="domain" description="PAC" evidence="4">
    <location>
        <begin position="317"/>
        <end position="369"/>
    </location>
</feature>
<dbReference type="InterPro" id="IPR001610">
    <property type="entry name" value="PAC"/>
</dbReference>
<feature type="domain" description="PAS" evidence="3">
    <location>
        <begin position="370"/>
        <end position="443"/>
    </location>
</feature>
<dbReference type="CDD" id="cd06225">
    <property type="entry name" value="HAMP"/>
    <property type="match status" value="1"/>
</dbReference>
<organism evidence="8 9">
    <name type="scientific">Noviherbaspirillum sedimenti</name>
    <dbReference type="NCBI Taxonomy" id="2320865"/>
    <lineage>
        <taxon>Bacteria</taxon>
        <taxon>Pseudomonadati</taxon>
        <taxon>Pseudomonadota</taxon>
        <taxon>Betaproteobacteria</taxon>
        <taxon>Burkholderiales</taxon>
        <taxon>Oxalobacteraceae</taxon>
        <taxon>Noviherbaspirillum</taxon>
    </lineage>
</organism>
<dbReference type="SUPFAM" id="SSF141868">
    <property type="entry name" value="EAL domain-like"/>
    <property type="match status" value="1"/>
</dbReference>
<feature type="domain" description="EAL" evidence="5">
    <location>
        <begin position="675"/>
        <end position="931"/>
    </location>
</feature>
<dbReference type="SUPFAM" id="SSF55785">
    <property type="entry name" value="PYP-like sensor domain (PAS domain)"/>
    <property type="match status" value="2"/>
</dbReference>
<dbReference type="AlphaFoldDB" id="A0A3A3GS60"/>
<keyword evidence="9" id="KW-1185">Reference proteome</keyword>
<dbReference type="EMBL" id="QYUQ01000002">
    <property type="protein sequence ID" value="RJG03810.1"/>
    <property type="molecule type" value="Genomic_DNA"/>
</dbReference>
<dbReference type="InterPro" id="IPR035965">
    <property type="entry name" value="PAS-like_dom_sf"/>
</dbReference>
<feature type="domain" description="GGDEF" evidence="7">
    <location>
        <begin position="532"/>
        <end position="665"/>
    </location>
</feature>
<dbReference type="CDD" id="cd00130">
    <property type="entry name" value="PAS"/>
    <property type="match status" value="2"/>
</dbReference>
<dbReference type="NCBIfam" id="TIGR00254">
    <property type="entry name" value="GGDEF"/>
    <property type="match status" value="1"/>
</dbReference>
<dbReference type="InterPro" id="IPR003660">
    <property type="entry name" value="HAMP_dom"/>
</dbReference>
<dbReference type="InterPro" id="IPR000700">
    <property type="entry name" value="PAS-assoc_C"/>
</dbReference>
<evidence type="ECO:0000259" key="7">
    <source>
        <dbReference type="PROSITE" id="PS50887"/>
    </source>
</evidence>
<keyword evidence="2" id="KW-0812">Transmembrane</keyword>
<dbReference type="PROSITE" id="PS50883">
    <property type="entry name" value="EAL"/>
    <property type="match status" value="1"/>
</dbReference>
<dbReference type="PANTHER" id="PTHR44757:SF4">
    <property type="entry name" value="DIGUANYLATE CYCLASE DGCE-RELATED"/>
    <property type="match status" value="1"/>
</dbReference>
<dbReference type="PROSITE" id="PS50112">
    <property type="entry name" value="PAS"/>
    <property type="match status" value="2"/>
</dbReference>
<dbReference type="NCBIfam" id="TIGR00229">
    <property type="entry name" value="sensory_box"/>
    <property type="match status" value="2"/>
</dbReference>
<evidence type="ECO:0000259" key="3">
    <source>
        <dbReference type="PROSITE" id="PS50112"/>
    </source>
</evidence>
<dbReference type="SUPFAM" id="SSF55073">
    <property type="entry name" value="Nucleotide cyclase"/>
    <property type="match status" value="1"/>
</dbReference>
<dbReference type="GO" id="GO:0003824">
    <property type="term" value="F:catalytic activity"/>
    <property type="evidence" value="ECO:0007669"/>
    <property type="project" value="UniProtKB-ARBA"/>
</dbReference>
<dbReference type="InterPro" id="IPR032244">
    <property type="entry name" value="LapD_MoxY_N"/>
</dbReference>
<dbReference type="CDD" id="cd01948">
    <property type="entry name" value="EAL"/>
    <property type="match status" value="1"/>
</dbReference>
<dbReference type="CDD" id="cd01949">
    <property type="entry name" value="GGDEF"/>
    <property type="match status" value="1"/>
</dbReference>
<dbReference type="Gene3D" id="6.10.340.10">
    <property type="match status" value="1"/>
</dbReference>
<protein>
    <submittedName>
        <fullName evidence="8">EAL domain-containing protein</fullName>
    </submittedName>
</protein>
<dbReference type="GO" id="GO:0016020">
    <property type="term" value="C:membrane"/>
    <property type="evidence" value="ECO:0007669"/>
    <property type="project" value="InterPro"/>
</dbReference>
<dbReference type="Pfam" id="PF00990">
    <property type="entry name" value="GGDEF"/>
    <property type="match status" value="1"/>
</dbReference>
<sequence>MTMTRVRPWRNLSLSVRIKLASGALLAIVGSAYFSLDLHNAIDFQRSNLEQGLQYELDFLAPALAEPALTGDYALIQQLLDQRVRQPAIQSIVWVDSGGHRLHNAAVATDDTRLAAPSWFARWLDFPGFARAKEISVGGETYGRIQVVMAATTAVNQIWQQMLSKLGNLLLSIATLFTLLGALVSNGLRPLYALKKAAQQFGQGDHALRITPSGPPEMQACIHAFNNMAANIEHLFGSLRASGARNRLLAVIVEQSNVPIITTDLQGNITSWNPAAAALYGYTAEEVTGQPSSVLHLPGATGEFEETLARTRAAQPSSFEAQRIARNGLVLDVLTSVSPLYDEDSRHIGEIGISRNITRQKRAEAALAKEKERAQVTLASIADAVVTTDTSGNVDYLNPVAEKLLGWRLDEAFGHALSKIFQGIDEVSGEPIDNPVDLVLQQHLQAEVRGDAVLVSRHGVRFPIEHSAAPICSHEGQSIGAVLVFRDVSASRNLARQLSWQASHDALTALVNRREFERRLESLIGSADEFGRQHALLYMDLDQFKVVNDTSGHNAGDELLRQLGALLNGRIRGADTLARLGGDEFGVLLADCPLDRAMEVAETLRLTVAEFRFLWQDKSFAIGVSIGVVAIAGRREGNADIMGVADAACYAAKDKGRNQVQASPNTRELNQRRGEMLWVARINSALEENRFRLHYQRIVPIQEDDAGGAHYEALLRMLDQDGNVVPPMSFIPAAERYNLMRALDRRVVCMAFEECRQRGQGATPAPMISINLSGDSLSDPLLLAFLKMQFADYGIDPRNICFEVTETAAIANLEQANALMVELKSMGCRFSLDDFGSGLSSFGYLKSLPVDYLKIDGTFVRDMAHDRIDAAMVEAINNIGHVMGIKTIAEWVENQETLEALRGIGVDYAQGYLFGRPQPLAQLPIPEFLPRESLAQPGPPENTLPPEDQIMAGF</sequence>
<dbReference type="InterPro" id="IPR000160">
    <property type="entry name" value="GGDEF_dom"/>
</dbReference>
<dbReference type="InterPro" id="IPR052155">
    <property type="entry name" value="Biofilm_reg_signaling"/>
</dbReference>
<dbReference type="RefSeq" id="WP_119787297.1">
    <property type="nucleotide sequence ID" value="NZ_QYUQ01000002.1"/>
</dbReference>
<feature type="domain" description="PAS" evidence="3">
    <location>
        <begin position="245"/>
        <end position="290"/>
    </location>
</feature>
<evidence type="ECO:0000256" key="2">
    <source>
        <dbReference type="SAM" id="Phobius"/>
    </source>
</evidence>
<dbReference type="Gene3D" id="3.30.70.270">
    <property type="match status" value="1"/>
</dbReference>
<evidence type="ECO:0000259" key="5">
    <source>
        <dbReference type="PROSITE" id="PS50883"/>
    </source>
</evidence>
<dbReference type="GO" id="GO:0007165">
    <property type="term" value="P:signal transduction"/>
    <property type="evidence" value="ECO:0007669"/>
    <property type="project" value="InterPro"/>
</dbReference>
<dbReference type="SMART" id="SM00052">
    <property type="entry name" value="EAL"/>
    <property type="match status" value="1"/>
</dbReference>
<proteinExistence type="predicted"/>
<dbReference type="Pfam" id="PF00563">
    <property type="entry name" value="EAL"/>
    <property type="match status" value="1"/>
</dbReference>
<evidence type="ECO:0000313" key="8">
    <source>
        <dbReference type="EMBL" id="RJG03810.1"/>
    </source>
</evidence>
<dbReference type="Pfam" id="PF08448">
    <property type="entry name" value="PAS_4"/>
    <property type="match status" value="1"/>
</dbReference>
<dbReference type="SMART" id="SM00091">
    <property type="entry name" value="PAS"/>
    <property type="match status" value="2"/>
</dbReference>
<dbReference type="InterPro" id="IPR043128">
    <property type="entry name" value="Rev_trsase/Diguanyl_cyclase"/>
</dbReference>
<evidence type="ECO:0000313" key="9">
    <source>
        <dbReference type="Proteomes" id="UP000266327"/>
    </source>
</evidence>
<reference evidence="9" key="1">
    <citation type="submission" date="2018-09" db="EMBL/GenBank/DDBJ databases">
        <authorList>
            <person name="Zhu H."/>
        </authorList>
    </citation>
    <scope>NUCLEOTIDE SEQUENCE [LARGE SCALE GENOMIC DNA]</scope>
    <source>
        <strain evidence="9">K1S02-23</strain>
    </source>
</reference>
<evidence type="ECO:0000256" key="1">
    <source>
        <dbReference type="SAM" id="MobiDB-lite"/>
    </source>
</evidence>
<dbReference type="PROSITE" id="PS50113">
    <property type="entry name" value="PAC"/>
    <property type="match status" value="2"/>
</dbReference>
<evidence type="ECO:0000259" key="4">
    <source>
        <dbReference type="PROSITE" id="PS50113"/>
    </source>
</evidence>
<accession>A0A3A3GS60</accession>
<dbReference type="Gene3D" id="3.20.20.450">
    <property type="entry name" value="EAL domain"/>
    <property type="match status" value="1"/>
</dbReference>
<keyword evidence="2" id="KW-1133">Transmembrane helix</keyword>
<dbReference type="SMART" id="SM00304">
    <property type="entry name" value="HAMP"/>
    <property type="match status" value="1"/>
</dbReference>
<dbReference type="Gene3D" id="3.30.450.20">
    <property type="entry name" value="PAS domain"/>
    <property type="match status" value="2"/>
</dbReference>
<dbReference type="PROSITE" id="PS50887">
    <property type="entry name" value="GGDEF"/>
    <property type="match status" value="1"/>
</dbReference>
<dbReference type="SUPFAM" id="SSF158472">
    <property type="entry name" value="HAMP domain-like"/>
    <property type="match status" value="1"/>
</dbReference>
<evidence type="ECO:0000259" key="6">
    <source>
        <dbReference type="PROSITE" id="PS50885"/>
    </source>
</evidence>
<feature type="transmembrane region" description="Helical" evidence="2">
    <location>
        <begin position="169"/>
        <end position="188"/>
    </location>
</feature>
<comment type="caution">
    <text evidence="8">The sequence shown here is derived from an EMBL/GenBank/DDBJ whole genome shotgun (WGS) entry which is preliminary data.</text>
</comment>
<dbReference type="Proteomes" id="UP000266327">
    <property type="component" value="Unassembled WGS sequence"/>
</dbReference>
<dbReference type="Pfam" id="PF00989">
    <property type="entry name" value="PAS"/>
    <property type="match status" value="1"/>
</dbReference>
<name>A0A3A3GS60_9BURK</name>
<keyword evidence="2" id="KW-0472">Membrane</keyword>
<dbReference type="SMART" id="SM00086">
    <property type="entry name" value="PAC"/>
    <property type="match status" value="2"/>
</dbReference>
<feature type="domain" description="PAC" evidence="4">
    <location>
        <begin position="448"/>
        <end position="500"/>
    </location>
</feature>
<feature type="region of interest" description="Disordered" evidence="1">
    <location>
        <begin position="931"/>
        <end position="954"/>
    </location>
</feature>
<dbReference type="FunFam" id="3.30.70.270:FF:000001">
    <property type="entry name" value="Diguanylate cyclase domain protein"/>
    <property type="match status" value="1"/>
</dbReference>
<dbReference type="Pfam" id="PF00672">
    <property type="entry name" value="HAMP"/>
    <property type="match status" value="1"/>
</dbReference>
<dbReference type="InterPro" id="IPR001633">
    <property type="entry name" value="EAL_dom"/>
</dbReference>